<evidence type="ECO:0000313" key="3">
    <source>
        <dbReference type="EMBL" id="ETX03173.1"/>
    </source>
</evidence>
<evidence type="ECO:0000259" key="2">
    <source>
        <dbReference type="Pfam" id="PF24393"/>
    </source>
</evidence>
<comment type="caution">
    <text evidence="3">The sequence shown here is derived from an EMBL/GenBank/DDBJ whole genome shotgun (WGS) entry which is preliminary data.</text>
</comment>
<keyword evidence="4" id="KW-1185">Reference proteome</keyword>
<dbReference type="Proteomes" id="UP000019141">
    <property type="component" value="Unassembled WGS sequence"/>
</dbReference>
<dbReference type="HOGENOM" id="CLU_2315060_0_0_7"/>
<sequence length="99" mass="10034">MATIPVLVDDASASPSGTLGGPVLSPSPVLKEIDAETIQRGLNQLSEQIASLAQQTKPTDGIRLKQIQVQVGITAEGGIALIGLAKAGVSGAITLTFEV</sequence>
<accession>W4LZ39</accession>
<protein>
    <recommendedName>
        <fullName evidence="2">Pepco domain-containing protein</fullName>
    </recommendedName>
</protein>
<gene>
    <name evidence="3" type="ORF">ETSY1_00995</name>
</gene>
<evidence type="ECO:0000256" key="1">
    <source>
        <dbReference type="SAM" id="MobiDB-lite"/>
    </source>
</evidence>
<dbReference type="InterPro" id="IPR056947">
    <property type="entry name" value="Pepco_dom"/>
</dbReference>
<proteinExistence type="predicted"/>
<organism evidence="3 4">
    <name type="scientific">Entotheonella factor</name>
    <dbReference type="NCBI Taxonomy" id="1429438"/>
    <lineage>
        <taxon>Bacteria</taxon>
        <taxon>Pseudomonadati</taxon>
        <taxon>Nitrospinota/Tectimicrobiota group</taxon>
        <taxon>Candidatus Tectimicrobiota</taxon>
        <taxon>Candidatus Entotheonellia</taxon>
        <taxon>Candidatus Entotheonellales</taxon>
        <taxon>Candidatus Entotheonellaceae</taxon>
        <taxon>Candidatus Entotheonella</taxon>
    </lineage>
</organism>
<dbReference type="Pfam" id="PF24393">
    <property type="entry name" value="Pepco"/>
    <property type="match status" value="1"/>
</dbReference>
<dbReference type="AlphaFoldDB" id="W4LZ39"/>
<dbReference type="EMBL" id="AZHW01000070">
    <property type="protein sequence ID" value="ETX03173.1"/>
    <property type="molecule type" value="Genomic_DNA"/>
</dbReference>
<evidence type="ECO:0000313" key="4">
    <source>
        <dbReference type="Proteomes" id="UP000019141"/>
    </source>
</evidence>
<feature type="domain" description="Pepco" evidence="2">
    <location>
        <begin position="30"/>
        <end position="98"/>
    </location>
</feature>
<feature type="region of interest" description="Disordered" evidence="1">
    <location>
        <begin position="1"/>
        <end position="21"/>
    </location>
</feature>
<reference evidence="3 4" key="1">
    <citation type="journal article" date="2014" name="Nature">
        <title>An environmental bacterial taxon with a large and distinct metabolic repertoire.</title>
        <authorList>
            <person name="Wilson M.C."/>
            <person name="Mori T."/>
            <person name="Ruckert C."/>
            <person name="Uria A.R."/>
            <person name="Helf M.J."/>
            <person name="Takada K."/>
            <person name="Gernert C."/>
            <person name="Steffens U.A."/>
            <person name="Heycke N."/>
            <person name="Schmitt S."/>
            <person name="Rinke C."/>
            <person name="Helfrich E.J."/>
            <person name="Brachmann A.O."/>
            <person name="Gurgui C."/>
            <person name="Wakimoto T."/>
            <person name="Kracht M."/>
            <person name="Crusemann M."/>
            <person name="Hentschel U."/>
            <person name="Abe I."/>
            <person name="Matsunaga S."/>
            <person name="Kalinowski J."/>
            <person name="Takeyama H."/>
            <person name="Piel J."/>
        </authorList>
    </citation>
    <scope>NUCLEOTIDE SEQUENCE [LARGE SCALE GENOMIC DNA]</scope>
    <source>
        <strain evidence="4">TSY1</strain>
    </source>
</reference>
<name>W4LZ39_ENTF1</name>